<accession>A0AAV4AA16</accession>
<dbReference type="AlphaFoldDB" id="A0AAV4AA16"/>
<gene>
    <name evidence="1" type="ORF">PoB_003075500</name>
</gene>
<dbReference type="InterPro" id="IPR027844">
    <property type="entry name" value="INTS15"/>
</dbReference>
<proteinExistence type="predicted"/>
<dbReference type="PANTHER" id="PTHR14540">
    <property type="entry name" value="INTEGRATOR COMPLEX SUBUNIT 15"/>
    <property type="match status" value="1"/>
</dbReference>
<keyword evidence="2" id="KW-1185">Reference proteome</keyword>
<organism evidence="1 2">
    <name type="scientific">Plakobranchus ocellatus</name>
    <dbReference type="NCBI Taxonomy" id="259542"/>
    <lineage>
        <taxon>Eukaryota</taxon>
        <taxon>Metazoa</taxon>
        <taxon>Spiralia</taxon>
        <taxon>Lophotrochozoa</taxon>
        <taxon>Mollusca</taxon>
        <taxon>Gastropoda</taxon>
        <taxon>Heterobranchia</taxon>
        <taxon>Euthyneura</taxon>
        <taxon>Panpulmonata</taxon>
        <taxon>Sacoglossa</taxon>
        <taxon>Placobranchoidea</taxon>
        <taxon>Plakobranchidae</taxon>
        <taxon>Plakobranchus</taxon>
    </lineage>
</organism>
<dbReference type="Pfam" id="PF14964">
    <property type="entry name" value="INTS15"/>
    <property type="match status" value="1"/>
</dbReference>
<dbReference type="EMBL" id="BLXT01003738">
    <property type="protein sequence ID" value="GFO04250.1"/>
    <property type="molecule type" value="Genomic_DNA"/>
</dbReference>
<sequence>MGDNILNRLFRMSFPDCTREALAFLTSYISQDCPAIPGLNANTEQVIVEICQEFVLFQSVRGPPKKLSSVQELNLLDMICTCFKEAPEKSKYRIFNLMFGAHCNGSGNLLTKLVSLALSTHCSPVLFCVAIWMQERDSLSADVKGLTHRLVSDYCLLYPDPSNVFSKLPSVSPLFACNFITSATSFYSFGGADSLPPLTLLQHVSEWVDKDNTVCCESLRQATVHHAYTTPVPGLTGWCVRGPLVCSQLLAKAKASGSATAFGKSNADSIQSQVLSLLACLDKLHLALLQSLMFSACVNLSPGLLSASDLAHITHTLTAVYPPQRDGNDGSREESSAIGVALERLAQILQVAAGTRTYIPDRGKIKEMESIARHKLPHNRLLSMVLRQQLQSSSSYSTPS</sequence>
<reference evidence="1 2" key="1">
    <citation type="journal article" date="2021" name="Elife">
        <title>Chloroplast acquisition without the gene transfer in kleptoplastic sea slugs, Plakobranchus ocellatus.</title>
        <authorList>
            <person name="Maeda T."/>
            <person name="Takahashi S."/>
            <person name="Yoshida T."/>
            <person name="Shimamura S."/>
            <person name="Takaki Y."/>
            <person name="Nagai Y."/>
            <person name="Toyoda A."/>
            <person name="Suzuki Y."/>
            <person name="Arimoto A."/>
            <person name="Ishii H."/>
            <person name="Satoh N."/>
            <person name="Nishiyama T."/>
            <person name="Hasebe M."/>
            <person name="Maruyama T."/>
            <person name="Minagawa J."/>
            <person name="Obokata J."/>
            <person name="Shigenobu S."/>
        </authorList>
    </citation>
    <scope>NUCLEOTIDE SEQUENCE [LARGE SCALE GENOMIC DNA]</scope>
</reference>
<comment type="caution">
    <text evidence="1">The sequence shown here is derived from an EMBL/GenBank/DDBJ whole genome shotgun (WGS) entry which is preliminary data.</text>
</comment>
<dbReference type="Proteomes" id="UP000735302">
    <property type="component" value="Unassembled WGS sequence"/>
</dbReference>
<name>A0AAV4AA16_9GAST</name>
<dbReference type="PANTHER" id="PTHR14540:SF2">
    <property type="entry name" value="INTEGRATOR COMPLEX SUBUNIT 15"/>
    <property type="match status" value="1"/>
</dbReference>
<evidence type="ECO:0000313" key="1">
    <source>
        <dbReference type="EMBL" id="GFO04250.1"/>
    </source>
</evidence>
<protein>
    <submittedName>
        <fullName evidence="1">Chromosome 7 open reading frame 26 ortholog</fullName>
    </submittedName>
</protein>
<evidence type="ECO:0000313" key="2">
    <source>
        <dbReference type="Proteomes" id="UP000735302"/>
    </source>
</evidence>